<proteinExistence type="predicted"/>
<feature type="domain" description="DUF2007" evidence="1">
    <location>
        <begin position="27"/>
        <end position="80"/>
    </location>
</feature>
<gene>
    <name evidence="2" type="ORF">A6X21_09420</name>
</gene>
<organism evidence="2 3">
    <name type="scientific">Planctopirus hydrillae</name>
    <dbReference type="NCBI Taxonomy" id="1841610"/>
    <lineage>
        <taxon>Bacteria</taxon>
        <taxon>Pseudomonadati</taxon>
        <taxon>Planctomycetota</taxon>
        <taxon>Planctomycetia</taxon>
        <taxon>Planctomycetales</taxon>
        <taxon>Planctomycetaceae</taxon>
        <taxon>Planctopirus</taxon>
    </lineage>
</organism>
<dbReference type="OrthoDB" id="215050at2"/>
<reference evidence="2 3" key="1">
    <citation type="submission" date="2016-05" db="EMBL/GenBank/DDBJ databases">
        <title>Genomic and physiological characterization of Planctopirus sp. isolated from fresh water lake.</title>
        <authorList>
            <person name="Subhash Y."/>
            <person name="Ramana C."/>
        </authorList>
    </citation>
    <scope>NUCLEOTIDE SEQUENCE [LARGE SCALE GENOMIC DNA]</scope>
    <source>
        <strain evidence="2 3">JC280</strain>
    </source>
</reference>
<sequence>MMALPLNRLEHTAMLERIWQPVRLCHVATEVEAQLIVSVLDQAGIHARALGGYISGFRAEVPGMVSILVDQLDYQAAQQIYSQQQKLAQQIDWNRIDVGTPEEE</sequence>
<keyword evidence="3" id="KW-1185">Reference proteome</keyword>
<evidence type="ECO:0000259" key="1">
    <source>
        <dbReference type="Pfam" id="PF09413"/>
    </source>
</evidence>
<dbReference type="EMBL" id="LYDR01000137">
    <property type="protein sequence ID" value="ODA29300.1"/>
    <property type="molecule type" value="Genomic_DNA"/>
</dbReference>
<dbReference type="InterPro" id="IPR018551">
    <property type="entry name" value="DUF2007"/>
</dbReference>
<protein>
    <recommendedName>
        <fullName evidence="1">DUF2007 domain-containing protein</fullName>
    </recommendedName>
</protein>
<accession>A0A1C3E7S9</accession>
<name>A0A1C3E7S9_9PLAN</name>
<dbReference type="AlphaFoldDB" id="A0A1C3E7S9"/>
<dbReference type="Pfam" id="PF09413">
    <property type="entry name" value="DUF2007"/>
    <property type="match status" value="1"/>
</dbReference>
<comment type="caution">
    <text evidence="2">The sequence shown here is derived from an EMBL/GenBank/DDBJ whole genome shotgun (WGS) entry which is preliminary data.</text>
</comment>
<evidence type="ECO:0000313" key="2">
    <source>
        <dbReference type="EMBL" id="ODA29300.1"/>
    </source>
</evidence>
<dbReference type="STRING" id="1841610.A6X21_09420"/>
<evidence type="ECO:0000313" key="3">
    <source>
        <dbReference type="Proteomes" id="UP000094828"/>
    </source>
</evidence>
<dbReference type="Proteomes" id="UP000094828">
    <property type="component" value="Unassembled WGS sequence"/>
</dbReference>